<dbReference type="Pfam" id="PF00196">
    <property type="entry name" value="GerE"/>
    <property type="match status" value="1"/>
</dbReference>
<dbReference type="Gene3D" id="3.40.50.300">
    <property type="entry name" value="P-loop containing nucleotide triphosphate hydrolases"/>
    <property type="match status" value="1"/>
</dbReference>
<evidence type="ECO:0000256" key="1">
    <source>
        <dbReference type="ARBA" id="ARBA00022741"/>
    </source>
</evidence>
<sequence length="907" mass="94770">MTAPDEFVGRREELGVLAEEFDRARAGQARVVWLTGGAGIGKTSVLHRFRDRAGAGTVLWVAGDEAEAGLPYGLLRQLLTDVPAELVADLPVLAAGPAPGADPVDVGAALLEVLSALQSAGPVLVVVDDAQWADELSVRALVFVVRRLRRDQVLLVAGVRAEDAPSPAWGRVLAQEPLLRRISLTGLVPDDVGALSVALGGPELPPAAARRLRDHTEGHPMHVRALLEEIPPADLLDLAVTLPAPRSFGSLVLVRVAALSRPAQEVVLTAAVLGVRAALSDVAALAGVPDPLAALGEAVAAGVLQEVPAGVRPDVVFRHPLIRAAVYADLSPERRHSLHAAAAERLGGAAALEHRIAAAVGPDAVLAAELQELGESERAGRRWRDSAAHLLAAADLSPTHRERSARLVGALESMLAGGDLAAGLRAEPEVRAAEPSPGRSRVLGQLAAFTGRFAVAREELTAAVEQGGRQDPRRPAAAAHLALVSLIEGDTARAVTSAEEALAAHEASDVAATARFVLVVALAAEGRHADARAVLDAGRSGPESVEARALRGILALWSGDAAGAARTLSEVVDDRAQHLPMQGRLLTLGYLAEAHYRTGDWQEATVEAELAISLARDAGVVMGSGVVRAIAAYVAAGRGDRETARAHTAAAAGVAQALPWWGGRAYAALAAATLAQAEHDHAAMLEALRPYDDPALARLTDNLGTAGWRVLRTEALLGQGREQEADDALRALEARIAGRPPGWPEVEAARLRGLREELRADRGAAERAYRQGLATADDVGAALGRARLEVALGRLLLAGPERRPALDLLRTAHDRLARLGAAPFLAECAELLRSAGLHPPSSGDALGLTPQELAVARSVAAGRTNRETGATLFITGRTVAFHLSNIYAKLGLSSRRELAARLQEFDA</sequence>
<keyword evidence="2" id="KW-0067">ATP-binding</keyword>
<organism evidence="4 5">
    <name type="scientific">Pseudonocardia halophobica</name>
    <dbReference type="NCBI Taxonomy" id="29401"/>
    <lineage>
        <taxon>Bacteria</taxon>
        <taxon>Bacillati</taxon>
        <taxon>Actinomycetota</taxon>
        <taxon>Actinomycetes</taxon>
        <taxon>Pseudonocardiales</taxon>
        <taxon>Pseudonocardiaceae</taxon>
        <taxon>Pseudonocardia</taxon>
    </lineage>
</organism>
<dbReference type="PROSITE" id="PS50043">
    <property type="entry name" value="HTH_LUXR_2"/>
    <property type="match status" value="1"/>
</dbReference>
<protein>
    <submittedName>
        <fullName evidence="4">LuxR family transcriptional regulator</fullName>
    </submittedName>
</protein>
<keyword evidence="5" id="KW-1185">Reference proteome</keyword>
<gene>
    <name evidence="4" type="ORF">GCM10017577_49970</name>
</gene>
<dbReference type="InterPro" id="IPR041664">
    <property type="entry name" value="AAA_16"/>
</dbReference>
<accession>A0A9W6L5Y2</accession>
<evidence type="ECO:0000256" key="2">
    <source>
        <dbReference type="ARBA" id="ARBA00022840"/>
    </source>
</evidence>
<evidence type="ECO:0000313" key="4">
    <source>
        <dbReference type="EMBL" id="GLL13853.1"/>
    </source>
</evidence>
<dbReference type="SUPFAM" id="SSF52540">
    <property type="entry name" value="P-loop containing nucleoside triphosphate hydrolases"/>
    <property type="match status" value="1"/>
</dbReference>
<dbReference type="InterPro" id="IPR027417">
    <property type="entry name" value="P-loop_NTPase"/>
</dbReference>
<keyword evidence="1" id="KW-0547">Nucleotide-binding</keyword>
<reference evidence="4" key="2">
    <citation type="submission" date="2023-01" db="EMBL/GenBank/DDBJ databases">
        <authorList>
            <person name="Sun Q."/>
            <person name="Evtushenko L."/>
        </authorList>
    </citation>
    <scope>NUCLEOTIDE SEQUENCE</scope>
    <source>
        <strain evidence="4">VKM Ac-1069</strain>
    </source>
</reference>
<dbReference type="InterPro" id="IPR000792">
    <property type="entry name" value="Tscrpt_reg_LuxR_C"/>
</dbReference>
<comment type="caution">
    <text evidence="4">The sequence shown here is derived from an EMBL/GenBank/DDBJ whole genome shotgun (WGS) entry which is preliminary data.</text>
</comment>
<dbReference type="SUPFAM" id="SSF46894">
    <property type="entry name" value="C-terminal effector domain of the bipartite response regulators"/>
    <property type="match status" value="1"/>
</dbReference>
<dbReference type="GO" id="GO:0003677">
    <property type="term" value="F:DNA binding"/>
    <property type="evidence" value="ECO:0007669"/>
    <property type="project" value="InterPro"/>
</dbReference>
<dbReference type="Pfam" id="PF13191">
    <property type="entry name" value="AAA_16"/>
    <property type="match status" value="1"/>
</dbReference>
<dbReference type="Proteomes" id="UP001143463">
    <property type="component" value="Unassembled WGS sequence"/>
</dbReference>
<dbReference type="GO" id="GO:0004016">
    <property type="term" value="F:adenylate cyclase activity"/>
    <property type="evidence" value="ECO:0007669"/>
    <property type="project" value="TreeGrafter"/>
</dbReference>
<dbReference type="Gene3D" id="1.10.10.10">
    <property type="entry name" value="Winged helix-like DNA-binding domain superfamily/Winged helix DNA-binding domain"/>
    <property type="match status" value="1"/>
</dbReference>
<feature type="domain" description="HTH luxR-type" evidence="3">
    <location>
        <begin position="841"/>
        <end position="906"/>
    </location>
</feature>
<dbReference type="PANTHER" id="PTHR16305:SF35">
    <property type="entry name" value="TRANSCRIPTIONAL ACTIVATOR DOMAIN"/>
    <property type="match status" value="1"/>
</dbReference>
<dbReference type="InterPro" id="IPR036388">
    <property type="entry name" value="WH-like_DNA-bd_sf"/>
</dbReference>
<evidence type="ECO:0000259" key="3">
    <source>
        <dbReference type="PROSITE" id="PS50043"/>
    </source>
</evidence>
<dbReference type="InterPro" id="IPR016032">
    <property type="entry name" value="Sig_transdc_resp-reg_C-effctor"/>
</dbReference>
<proteinExistence type="predicted"/>
<dbReference type="GO" id="GO:0006355">
    <property type="term" value="P:regulation of DNA-templated transcription"/>
    <property type="evidence" value="ECO:0007669"/>
    <property type="project" value="InterPro"/>
</dbReference>
<reference evidence="4" key="1">
    <citation type="journal article" date="2014" name="Int. J. Syst. Evol. Microbiol.">
        <title>Complete genome sequence of Corynebacterium casei LMG S-19264T (=DSM 44701T), isolated from a smear-ripened cheese.</title>
        <authorList>
            <consortium name="US DOE Joint Genome Institute (JGI-PGF)"/>
            <person name="Walter F."/>
            <person name="Albersmeier A."/>
            <person name="Kalinowski J."/>
            <person name="Ruckert C."/>
        </authorList>
    </citation>
    <scope>NUCLEOTIDE SEQUENCE</scope>
    <source>
        <strain evidence="4">VKM Ac-1069</strain>
    </source>
</reference>
<dbReference type="SMART" id="SM00421">
    <property type="entry name" value="HTH_LUXR"/>
    <property type="match status" value="1"/>
</dbReference>
<dbReference type="RefSeq" id="WP_037049940.1">
    <property type="nucleotide sequence ID" value="NZ_BAAAUZ010000051.1"/>
</dbReference>
<dbReference type="CDD" id="cd06170">
    <property type="entry name" value="LuxR_C_like"/>
    <property type="match status" value="1"/>
</dbReference>
<dbReference type="SUPFAM" id="SSF48452">
    <property type="entry name" value="TPR-like"/>
    <property type="match status" value="1"/>
</dbReference>
<dbReference type="PANTHER" id="PTHR16305">
    <property type="entry name" value="TESTICULAR SOLUBLE ADENYLYL CYCLASE"/>
    <property type="match status" value="1"/>
</dbReference>
<evidence type="ECO:0000313" key="5">
    <source>
        <dbReference type="Proteomes" id="UP001143463"/>
    </source>
</evidence>
<dbReference type="AlphaFoldDB" id="A0A9W6L5Y2"/>
<dbReference type="PRINTS" id="PR00038">
    <property type="entry name" value="HTHLUXR"/>
</dbReference>
<dbReference type="EMBL" id="BSFQ01000025">
    <property type="protein sequence ID" value="GLL13853.1"/>
    <property type="molecule type" value="Genomic_DNA"/>
</dbReference>
<dbReference type="Gene3D" id="1.25.40.10">
    <property type="entry name" value="Tetratricopeptide repeat domain"/>
    <property type="match status" value="1"/>
</dbReference>
<dbReference type="GO" id="GO:0005524">
    <property type="term" value="F:ATP binding"/>
    <property type="evidence" value="ECO:0007669"/>
    <property type="project" value="UniProtKB-KW"/>
</dbReference>
<dbReference type="GO" id="GO:0005737">
    <property type="term" value="C:cytoplasm"/>
    <property type="evidence" value="ECO:0007669"/>
    <property type="project" value="TreeGrafter"/>
</dbReference>
<name>A0A9W6L5Y2_9PSEU</name>
<dbReference type="InterPro" id="IPR011990">
    <property type="entry name" value="TPR-like_helical_dom_sf"/>
</dbReference>